<evidence type="ECO:0000256" key="1">
    <source>
        <dbReference type="ARBA" id="ARBA00004141"/>
    </source>
</evidence>
<dbReference type="EMBL" id="JACIGK010000006">
    <property type="protein sequence ID" value="MBB4265452.1"/>
    <property type="molecule type" value="Genomic_DNA"/>
</dbReference>
<dbReference type="InterPro" id="IPR036513">
    <property type="entry name" value="STAS_dom_sf"/>
</dbReference>
<feature type="transmembrane region" description="Helical" evidence="5">
    <location>
        <begin position="169"/>
        <end position="186"/>
    </location>
</feature>
<reference evidence="7 8" key="1">
    <citation type="submission" date="2020-08" db="EMBL/GenBank/DDBJ databases">
        <title>Genome sequencing of Purple Non-Sulfur Bacteria from various extreme environments.</title>
        <authorList>
            <person name="Mayer M."/>
        </authorList>
    </citation>
    <scope>NUCLEOTIDE SEQUENCE [LARGE SCALE GENOMIC DNA]</scope>
    <source>
        <strain evidence="7 8">JA131</strain>
    </source>
</reference>
<keyword evidence="8" id="KW-1185">Reference proteome</keyword>
<keyword evidence="3 5" id="KW-1133">Transmembrane helix</keyword>
<feature type="transmembrane region" description="Helical" evidence="5">
    <location>
        <begin position="220"/>
        <end position="238"/>
    </location>
</feature>
<dbReference type="PROSITE" id="PS50801">
    <property type="entry name" value="STAS"/>
    <property type="match status" value="1"/>
</dbReference>
<gene>
    <name evidence="7" type="ORF">GGD89_001071</name>
</gene>
<feature type="transmembrane region" description="Helical" evidence="5">
    <location>
        <begin position="317"/>
        <end position="339"/>
    </location>
</feature>
<name>A0A7W6RBR3_9PROT</name>
<evidence type="ECO:0000256" key="5">
    <source>
        <dbReference type="SAM" id="Phobius"/>
    </source>
</evidence>
<comment type="caution">
    <text evidence="7">The sequence shown here is derived from an EMBL/GenBank/DDBJ whole genome shotgun (WGS) entry which is preliminary data.</text>
</comment>
<feature type="transmembrane region" description="Helical" evidence="5">
    <location>
        <begin position="351"/>
        <end position="381"/>
    </location>
</feature>
<dbReference type="PANTHER" id="PTHR43310:SF1">
    <property type="entry name" value="SULFATE TRANSPORTER YBAR-RELATED"/>
    <property type="match status" value="1"/>
</dbReference>
<dbReference type="PANTHER" id="PTHR43310">
    <property type="entry name" value="SULFATE TRANSPORTER YBAR-RELATED"/>
    <property type="match status" value="1"/>
</dbReference>
<evidence type="ECO:0000313" key="7">
    <source>
        <dbReference type="EMBL" id="MBB4265452.1"/>
    </source>
</evidence>
<evidence type="ECO:0000256" key="4">
    <source>
        <dbReference type="ARBA" id="ARBA00023136"/>
    </source>
</evidence>
<keyword evidence="4 5" id="KW-0472">Membrane</keyword>
<dbReference type="InterPro" id="IPR002645">
    <property type="entry name" value="STAS_dom"/>
</dbReference>
<sequence>MNALHAYRDQWLGNPRGDILAGLVVALALIPEAIAFSIIAGVDPKVGLYASFSIAVLVAITGGRPGMISAATAATAVVMVTLVEQHGLQYLLAATVLAGLLQIGAGLAKLGRVMRFVSRSVITGFVNALAILIFLAQVPELTGVTWMTYVMVAAGLAIIYLFPMLTTAIPSPLVTIVVLTVAAMALDLDVRTVSDMGDLPDTLPVFLIPDIPLTLETLKIILPYSLAVAAVGLLESLMTQTIVDDLTDTASDRNQECIGQGIANTCTGFIGGMAGCAMIGQSIINVKSGGRGRLSSFTAGAMLLFLIVVLGDLVGQIPMPALVAIMIMVSIGTFSWSSIRTLRDHPRSSSVVMLATVIVTVYTHNLAIGVLVGVLLSGIFFAGKIAQLFRVTSEISADGRERTYVVEGQLFFASAEDFMAAFDFREALEHVTLDVSRAHIWDVSSVAALDMAVLKFRREGAAVTIAGMNAASETIVDRLAVHDKPGAMDKLLEH</sequence>
<dbReference type="GO" id="GO:0016020">
    <property type="term" value="C:membrane"/>
    <property type="evidence" value="ECO:0007669"/>
    <property type="project" value="UniProtKB-SubCell"/>
</dbReference>
<dbReference type="RefSeq" id="WP_184043075.1">
    <property type="nucleotide sequence ID" value="NZ_JACIGK010000006.1"/>
</dbReference>
<feature type="transmembrane region" description="Helical" evidence="5">
    <location>
        <begin position="88"/>
        <end position="108"/>
    </location>
</feature>
<feature type="transmembrane region" description="Helical" evidence="5">
    <location>
        <begin position="54"/>
        <end position="82"/>
    </location>
</feature>
<dbReference type="Proteomes" id="UP000554286">
    <property type="component" value="Unassembled WGS sequence"/>
</dbReference>
<evidence type="ECO:0000256" key="3">
    <source>
        <dbReference type="ARBA" id="ARBA00022989"/>
    </source>
</evidence>
<dbReference type="AlphaFoldDB" id="A0A7W6RBR3"/>
<feature type="transmembrane region" description="Helical" evidence="5">
    <location>
        <begin position="294"/>
        <end position="311"/>
    </location>
</feature>
<comment type="subcellular location">
    <subcellularLocation>
        <location evidence="1">Membrane</location>
        <topology evidence="1">Multi-pass membrane protein</topology>
    </subcellularLocation>
</comment>
<dbReference type="Gene3D" id="3.30.750.24">
    <property type="entry name" value="STAS domain"/>
    <property type="match status" value="1"/>
</dbReference>
<dbReference type="InterPro" id="IPR011547">
    <property type="entry name" value="SLC26A/SulP_dom"/>
</dbReference>
<protein>
    <submittedName>
        <fullName evidence="7">SulP family sulfate permease</fullName>
    </submittedName>
</protein>
<accession>A0A7W6RBR3</accession>
<dbReference type="CDD" id="cd07042">
    <property type="entry name" value="STAS_SulP_like_sulfate_transporter"/>
    <property type="match status" value="1"/>
</dbReference>
<proteinExistence type="predicted"/>
<feature type="transmembrane region" description="Helical" evidence="5">
    <location>
        <begin position="20"/>
        <end position="42"/>
    </location>
</feature>
<feature type="domain" description="STAS" evidence="6">
    <location>
        <begin position="406"/>
        <end position="494"/>
    </location>
</feature>
<dbReference type="Pfam" id="PF00916">
    <property type="entry name" value="Sulfate_transp"/>
    <property type="match status" value="2"/>
</dbReference>
<evidence type="ECO:0000256" key="2">
    <source>
        <dbReference type="ARBA" id="ARBA00022692"/>
    </source>
</evidence>
<evidence type="ECO:0000259" key="6">
    <source>
        <dbReference type="PROSITE" id="PS50801"/>
    </source>
</evidence>
<keyword evidence="2 5" id="KW-0812">Transmembrane</keyword>
<dbReference type="SUPFAM" id="SSF52091">
    <property type="entry name" value="SpoIIaa-like"/>
    <property type="match status" value="1"/>
</dbReference>
<organism evidence="7 8">
    <name type="scientific">Roseospira visakhapatnamensis</name>
    <dbReference type="NCBI Taxonomy" id="390880"/>
    <lineage>
        <taxon>Bacteria</taxon>
        <taxon>Pseudomonadati</taxon>
        <taxon>Pseudomonadota</taxon>
        <taxon>Alphaproteobacteria</taxon>
        <taxon>Rhodospirillales</taxon>
        <taxon>Rhodospirillaceae</taxon>
        <taxon>Roseospira</taxon>
    </lineage>
</organism>
<evidence type="ECO:0000313" key="8">
    <source>
        <dbReference type="Proteomes" id="UP000554286"/>
    </source>
</evidence>
<dbReference type="InterPro" id="IPR052706">
    <property type="entry name" value="Membrane-Transporter-like"/>
</dbReference>
<feature type="transmembrane region" description="Helical" evidence="5">
    <location>
        <begin position="120"/>
        <end position="138"/>
    </location>
</feature>
<dbReference type="Pfam" id="PF01740">
    <property type="entry name" value="STAS"/>
    <property type="match status" value="1"/>
</dbReference>